<evidence type="ECO:0000313" key="2">
    <source>
        <dbReference type="Proteomes" id="UP000198553"/>
    </source>
</evidence>
<dbReference type="Proteomes" id="UP000198553">
    <property type="component" value="Unassembled WGS sequence"/>
</dbReference>
<gene>
    <name evidence="1" type="ORF">SAMN05192533_10668</name>
</gene>
<evidence type="ECO:0000313" key="1">
    <source>
        <dbReference type="EMBL" id="SEM83147.1"/>
    </source>
</evidence>
<accession>A0A1H8BMM2</accession>
<dbReference type="RefSeq" id="WP_170843840.1">
    <property type="nucleotide sequence ID" value="NZ_FOBW01000006.1"/>
</dbReference>
<organism evidence="1 2">
    <name type="scientific">Mesobacillus persicus</name>
    <dbReference type="NCBI Taxonomy" id="930146"/>
    <lineage>
        <taxon>Bacteria</taxon>
        <taxon>Bacillati</taxon>
        <taxon>Bacillota</taxon>
        <taxon>Bacilli</taxon>
        <taxon>Bacillales</taxon>
        <taxon>Bacillaceae</taxon>
        <taxon>Mesobacillus</taxon>
    </lineage>
</organism>
<dbReference type="AlphaFoldDB" id="A0A1H8BMM2"/>
<protein>
    <submittedName>
        <fullName evidence="1">Uncharacterized protein</fullName>
    </submittedName>
</protein>
<proteinExistence type="predicted"/>
<keyword evidence="2" id="KW-1185">Reference proteome</keyword>
<dbReference type="EMBL" id="FOBW01000006">
    <property type="protein sequence ID" value="SEM83147.1"/>
    <property type="molecule type" value="Genomic_DNA"/>
</dbReference>
<sequence length="50" mass="5528">MKELVGYCHKCGKEIFCLDGFFNGIQLDGKQIHCFPCAEKESDTSGGQSQ</sequence>
<reference evidence="2" key="1">
    <citation type="submission" date="2016-10" db="EMBL/GenBank/DDBJ databases">
        <authorList>
            <person name="Varghese N."/>
            <person name="Submissions S."/>
        </authorList>
    </citation>
    <scope>NUCLEOTIDE SEQUENCE [LARGE SCALE GENOMIC DNA]</scope>
    <source>
        <strain evidence="2">B48,IBRC-M 10115,DSM 25386,CECT 8001</strain>
    </source>
</reference>
<name>A0A1H8BMM2_9BACI</name>
<dbReference type="STRING" id="930146.SAMN05192533_10668"/>